<reference evidence="1 2" key="1">
    <citation type="submission" date="2020-08" db="EMBL/GenBank/DDBJ databases">
        <title>Genomic Encyclopedia of Type Strains, Phase IV (KMG-IV): sequencing the most valuable type-strain genomes for metagenomic binning, comparative biology and taxonomic classification.</title>
        <authorList>
            <person name="Goeker M."/>
        </authorList>
    </citation>
    <scope>NUCLEOTIDE SEQUENCE [LARGE SCALE GENOMIC DNA]</scope>
    <source>
        <strain evidence="1 2">DSM 106739</strain>
    </source>
</reference>
<gene>
    <name evidence="1" type="ORF">GGR36_002646</name>
</gene>
<comment type="caution">
    <text evidence="1">The sequence shown here is derived from an EMBL/GenBank/DDBJ whole genome shotgun (WGS) entry which is preliminary data.</text>
</comment>
<dbReference type="Gene3D" id="3.40.190.10">
    <property type="entry name" value="Periplasmic binding protein-like II"/>
    <property type="match status" value="2"/>
</dbReference>
<dbReference type="AlphaFoldDB" id="A0A840BK10"/>
<protein>
    <submittedName>
        <fullName evidence="1">Polar amino acid transport system substrate-binding protein</fullName>
    </submittedName>
</protein>
<organism evidence="1 2">
    <name type="scientific">Niveibacterium umoris</name>
    <dbReference type="NCBI Taxonomy" id="1193620"/>
    <lineage>
        <taxon>Bacteria</taxon>
        <taxon>Pseudomonadati</taxon>
        <taxon>Pseudomonadota</taxon>
        <taxon>Betaproteobacteria</taxon>
        <taxon>Rhodocyclales</taxon>
        <taxon>Rhodocyclaceae</taxon>
        <taxon>Niveibacterium</taxon>
    </lineage>
</organism>
<evidence type="ECO:0000313" key="2">
    <source>
        <dbReference type="Proteomes" id="UP000561045"/>
    </source>
</evidence>
<sequence>MEVDRQGAVSGVFPEFLEELSRSTGCRFVYEAMPRARALQTFLEGDVDMIMAVQLPERDAAGAFLPTHGGRIALITLKTRSTTPPLTQLANGDLMVNVVRGYDYGPAYRSQLETLRAIRRLEEVKDTDTIARKLSIGYAQATIVAPSQFAASVQAHPELVDKLVVTPMPSLGTTINGIYLSRSRLSAADRERLTQAIRKALAEGGFWRQYESRIPAWARPGLVAPSELAPVLGQP</sequence>
<name>A0A840BK10_9RHOO</name>
<dbReference type="EMBL" id="JACIET010000002">
    <property type="protein sequence ID" value="MBB4013300.1"/>
    <property type="molecule type" value="Genomic_DNA"/>
</dbReference>
<dbReference type="SUPFAM" id="SSF53850">
    <property type="entry name" value="Periplasmic binding protein-like II"/>
    <property type="match status" value="1"/>
</dbReference>
<evidence type="ECO:0000313" key="1">
    <source>
        <dbReference type="EMBL" id="MBB4013300.1"/>
    </source>
</evidence>
<dbReference type="Proteomes" id="UP000561045">
    <property type="component" value="Unassembled WGS sequence"/>
</dbReference>
<dbReference type="RefSeq" id="WP_183635191.1">
    <property type="nucleotide sequence ID" value="NZ_BAABLE010000005.1"/>
</dbReference>
<keyword evidence="2" id="KW-1185">Reference proteome</keyword>
<proteinExistence type="predicted"/>
<accession>A0A840BK10</accession>